<dbReference type="InterPro" id="IPR017224">
    <property type="entry name" value="Opine_Oxase_asu/HCN_bsu"/>
</dbReference>
<dbReference type="Gene3D" id="1.10.10.1100">
    <property type="entry name" value="BFD-like [2Fe-2S]-binding domain"/>
    <property type="match status" value="1"/>
</dbReference>
<dbReference type="Pfam" id="PF07992">
    <property type="entry name" value="Pyr_redox_2"/>
    <property type="match status" value="1"/>
</dbReference>
<name>A0A6J6FQE9_9ZZZZ</name>
<dbReference type="InterPro" id="IPR023753">
    <property type="entry name" value="FAD/NAD-binding_dom"/>
</dbReference>
<evidence type="ECO:0000313" key="3">
    <source>
        <dbReference type="EMBL" id="CAB4589879.1"/>
    </source>
</evidence>
<dbReference type="EMBL" id="CAEZUF010000034">
    <property type="protein sequence ID" value="CAB4589879.1"/>
    <property type="molecule type" value="Genomic_DNA"/>
</dbReference>
<feature type="domain" description="FAD/NAD(P)-binding" evidence="2">
    <location>
        <begin position="7"/>
        <end position="316"/>
    </location>
</feature>
<dbReference type="InterPro" id="IPR041854">
    <property type="entry name" value="BFD-like_2Fe2S-bd_dom_sf"/>
</dbReference>
<organism evidence="3">
    <name type="scientific">freshwater metagenome</name>
    <dbReference type="NCBI Taxonomy" id="449393"/>
    <lineage>
        <taxon>unclassified sequences</taxon>
        <taxon>metagenomes</taxon>
        <taxon>ecological metagenomes</taxon>
    </lineage>
</organism>
<proteinExistence type="predicted"/>
<reference evidence="3" key="1">
    <citation type="submission" date="2020-05" db="EMBL/GenBank/DDBJ databases">
        <authorList>
            <person name="Chiriac C."/>
            <person name="Salcher M."/>
            <person name="Ghai R."/>
            <person name="Kavagutti S V."/>
        </authorList>
    </citation>
    <scope>NUCLEOTIDE SEQUENCE</scope>
</reference>
<dbReference type="SUPFAM" id="SSF51905">
    <property type="entry name" value="FAD/NAD(P)-binding domain"/>
    <property type="match status" value="1"/>
</dbReference>
<sequence length="468" mass="49642">MKPEQVRVVVVGGGPAGLSAALNAALAGASVLLIDSNSKLGGQYWRHLPETWLEQSELHLDLDTGLLLISAVANNPKIEIWSGAEIWSATHENGATTLRLITKGVEKIITTNALVLATGAYDRTLPFPGWDIPGVMTPGGAQSLIKGHGVAAGKRVVVAGTGPFLLPVAAGLAQIGCEVVELLEANSPLRWLKSFPTLIQNLSKIGEAAHYIAIFNKFGVRPKFKRAVVAAHANKDGELESVSIAKIDSNFNIKKIDRVKCDLAAIGWGFTADTSLAGALLLKQFVTKDEGVAVSVDENQQSSIAGIFAAGEITGIGGSELSIAEGVIAGLAAAIYLGCKAEISDDHRKTKVKKHKFADALINSYPVKSGWQGWLTDETIICRCEEVKYSKLKFSVIELGATDSRTAKLLSRCGMGMCQGRICGRFLVDLVANESGISPSDISEKERISVGNRPIITPISIELLANGE</sequence>
<dbReference type="PIRSF" id="PIRSF037495">
    <property type="entry name" value="Opine_OX_OoxA/HcnB"/>
    <property type="match status" value="1"/>
</dbReference>
<dbReference type="Gene3D" id="3.50.50.60">
    <property type="entry name" value="FAD/NAD(P)-binding domain"/>
    <property type="match status" value="2"/>
</dbReference>
<evidence type="ECO:0000256" key="1">
    <source>
        <dbReference type="ARBA" id="ARBA00023002"/>
    </source>
</evidence>
<dbReference type="InterPro" id="IPR051691">
    <property type="entry name" value="Metab_Enz_Cyan_OpOx_G3PDH"/>
</dbReference>
<dbReference type="PRINTS" id="PR00469">
    <property type="entry name" value="PNDRDTASEII"/>
</dbReference>
<dbReference type="PRINTS" id="PR00368">
    <property type="entry name" value="FADPNR"/>
</dbReference>
<protein>
    <submittedName>
        <fullName evidence="3">Unannotated protein</fullName>
    </submittedName>
</protein>
<dbReference type="AlphaFoldDB" id="A0A6J6FQE9"/>
<dbReference type="GO" id="GO:0016491">
    <property type="term" value="F:oxidoreductase activity"/>
    <property type="evidence" value="ECO:0007669"/>
    <property type="project" value="UniProtKB-KW"/>
</dbReference>
<evidence type="ECO:0000259" key="2">
    <source>
        <dbReference type="Pfam" id="PF07992"/>
    </source>
</evidence>
<dbReference type="PANTHER" id="PTHR42949">
    <property type="entry name" value="ANAEROBIC GLYCEROL-3-PHOSPHATE DEHYDROGENASE SUBUNIT B"/>
    <property type="match status" value="1"/>
</dbReference>
<dbReference type="PANTHER" id="PTHR42949:SF3">
    <property type="entry name" value="ANAEROBIC GLYCEROL-3-PHOSPHATE DEHYDROGENASE SUBUNIT B"/>
    <property type="match status" value="1"/>
</dbReference>
<keyword evidence="1" id="KW-0560">Oxidoreductase</keyword>
<dbReference type="InterPro" id="IPR036188">
    <property type="entry name" value="FAD/NAD-bd_sf"/>
</dbReference>
<gene>
    <name evidence="3" type="ORF">UFOPK1791_00502</name>
</gene>
<accession>A0A6J6FQE9</accession>